<feature type="domain" description="Tyrosine-protein phosphatase" evidence="1">
    <location>
        <begin position="1"/>
        <end position="150"/>
    </location>
</feature>
<dbReference type="InterPro" id="IPR000387">
    <property type="entry name" value="Tyr_Pase_dom"/>
</dbReference>
<dbReference type="SUPFAM" id="SSF52799">
    <property type="entry name" value="(Phosphotyrosine protein) phosphatases II"/>
    <property type="match status" value="1"/>
</dbReference>
<dbReference type="GO" id="GO:0004725">
    <property type="term" value="F:protein tyrosine phosphatase activity"/>
    <property type="evidence" value="ECO:0007669"/>
    <property type="project" value="InterPro"/>
</dbReference>
<dbReference type="CDD" id="cd00047">
    <property type="entry name" value="PTPc"/>
    <property type="match status" value="1"/>
</dbReference>
<feature type="domain" description="Tyrosine specific protein phosphatases" evidence="2">
    <location>
        <begin position="66"/>
        <end position="141"/>
    </location>
</feature>
<dbReference type="eggNOG" id="KOG4228">
    <property type="taxonomic scope" value="Eukaryota"/>
</dbReference>
<dbReference type="InterPro" id="IPR050348">
    <property type="entry name" value="Protein-Tyr_Phosphatase"/>
</dbReference>
<dbReference type="InterPro" id="IPR029021">
    <property type="entry name" value="Prot-tyrosine_phosphatase-like"/>
</dbReference>
<dbReference type="PRINTS" id="PR00700">
    <property type="entry name" value="PRTYPHPHTASE"/>
</dbReference>
<evidence type="ECO:0000259" key="1">
    <source>
        <dbReference type="PROSITE" id="PS50055"/>
    </source>
</evidence>
<dbReference type="AlphaFoldDB" id="A0A1X7TVF8"/>
<name>A0A1X7TVF8_AMPQE</name>
<dbReference type="SMART" id="SM00194">
    <property type="entry name" value="PTPc"/>
    <property type="match status" value="1"/>
</dbReference>
<dbReference type="EnsemblMetazoa" id="Aqu2.1.19077_001">
    <property type="protein sequence ID" value="Aqu2.1.19077_001"/>
    <property type="gene ID" value="Aqu2.1.19077"/>
</dbReference>
<evidence type="ECO:0000259" key="2">
    <source>
        <dbReference type="PROSITE" id="PS50056"/>
    </source>
</evidence>
<proteinExistence type="predicted"/>
<evidence type="ECO:0008006" key="5">
    <source>
        <dbReference type="Google" id="ProtNLM"/>
    </source>
</evidence>
<keyword evidence="4" id="KW-1185">Reference proteome</keyword>
<gene>
    <name evidence="3" type="primary">100631960</name>
</gene>
<dbReference type="OMA" id="CNNGAGR"/>
<dbReference type="KEGG" id="aqu:100631960"/>
<dbReference type="InterPro" id="IPR003595">
    <property type="entry name" value="Tyr_Pase_cat"/>
</dbReference>
<dbReference type="Proteomes" id="UP000007879">
    <property type="component" value="Unassembled WGS sequence"/>
</dbReference>
<dbReference type="OrthoDB" id="8609993at2759"/>
<dbReference type="PROSITE" id="PS50055">
    <property type="entry name" value="TYR_PHOSPHATASE_PTP"/>
    <property type="match status" value="1"/>
</dbReference>
<protein>
    <recommendedName>
        <fullName evidence="5">Tyrosine-protein phosphatase domain-containing protein</fullName>
    </recommendedName>
</protein>
<sequence>MKYWPPNEGGKGQYGEYKVTLQMEKISKNFVVRKLHITPNDGREGRVVTQFQYTAWPESECPPDTGSVIEMIGELTRAQMNSGNKVITVVCNNGAGRSGAFLCLHSQLERLKTEGEIDIFKYLKSARTKLIGLLSDPVQYVFVHEVILSYIDSFDLYANFKRV</sequence>
<dbReference type="Pfam" id="PF00102">
    <property type="entry name" value="Y_phosphatase"/>
    <property type="match status" value="1"/>
</dbReference>
<dbReference type="PROSITE" id="PS50056">
    <property type="entry name" value="TYR_PHOSPHATASE_2"/>
    <property type="match status" value="1"/>
</dbReference>
<reference evidence="3" key="2">
    <citation type="submission" date="2017-05" db="UniProtKB">
        <authorList>
            <consortium name="EnsemblMetazoa"/>
        </authorList>
    </citation>
    <scope>IDENTIFICATION</scope>
</reference>
<dbReference type="Gene3D" id="3.90.190.10">
    <property type="entry name" value="Protein tyrosine phosphatase superfamily"/>
    <property type="match status" value="1"/>
</dbReference>
<accession>A0A1X7TVF8</accession>
<dbReference type="PANTHER" id="PTHR19134">
    <property type="entry name" value="RECEPTOR-TYPE TYROSINE-PROTEIN PHOSPHATASE"/>
    <property type="match status" value="1"/>
</dbReference>
<dbReference type="InParanoid" id="A0A1X7TVF8"/>
<evidence type="ECO:0000313" key="4">
    <source>
        <dbReference type="Proteomes" id="UP000007879"/>
    </source>
</evidence>
<dbReference type="EnsemblMetazoa" id="XM_003389687.3">
    <property type="protein sequence ID" value="XP_003389735.2"/>
    <property type="gene ID" value="LOC100631960"/>
</dbReference>
<reference evidence="4" key="1">
    <citation type="journal article" date="2010" name="Nature">
        <title>The Amphimedon queenslandica genome and the evolution of animal complexity.</title>
        <authorList>
            <person name="Srivastava M."/>
            <person name="Simakov O."/>
            <person name="Chapman J."/>
            <person name="Fahey B."/>
            <person name="Gauthier M.E."/>
            <person name="Mitros T."/>
            <person name="Richards G.S."/>
            <person name="Conaco C."/>
            <person name="Dacre M."/>
            <person name="Hellsten U."/>
            <person name="Larroux C."/>
            <person name="Putnam N.H."/>
            <person name="Stanke M."/>
            <person name="Adamska M."/>
            <person name="Darling A."/>
            <person name="Degnan S.M."/>
            <person name="Oakley T.H."/>
            <person name="Plachetzki D.C."/>
            <person name="Zhai Y."/>
            <person name="Adamski M."/>
            <person name="Calcino A."/>
            <person name="Cummins S.F."/>
            <person name="Goodstein D.M."/>
            <person name="Harris C."/>
            <person name="Jackson D.J."/>
            <person name="Leys S.P."/>
            <person name="Shu S."/>
            <person name="Woodcroft B.J."/>
            <person name="Vervoort M."/>
            <person name="Kosik K.S."/>
            <person name="Manning G."/>
            <person name="Degnan B.M."/>
            <person name="Rokhsar D.S."/>
        </authorList>
    </citation>
    <scope>NUCLEOTIDE SEQUENCE [LARGE SCALE GENOMIC DNA]</scope>
</reference>
<evidence type="ECO:0000313" key="3">
    <source>
        <dbReference type="EnsemblMetazoa" id="Aqu2.1.19077_001"/>
    </source>
</evidence>
<dbReference type="SMART" id="SM00404">
    <property type="entry name" value="PTPc_motif"/>
    <property type="match status" value="1"/>
</dbReference>
<dbReference type="InterPro" id="IPR000242">
    <property type="entry name" value="PTP_cat"/>
</dbReference>
<organism evidence="3">
    <name type="scientific">Amphimedon queenslandica</name>
    <name type="common">Sponge</name>
    <dbReference type="NCBI Taxonomy" id="400682"/>
    <lineage>
        <taxon>Eukaryota</taxon>
        <taxon>Metazoa</taxon>
        <taxon>Porifera</taxon>
        <taxon>Demospongiae</taxon>
        <taxon>Heteroscleromorpha</taxon>
        <taxon>Haplosclerida</taxon>
        <taxon>Niphatidae</taxon>
        <taxon>Amphimedon</taxon>
    </lineage>
</organism>
<dbReference type="PANTHER" id="PTHR19134:SF449">
    <property type="entry name" value="TYROSINE-PROTEIN PHOSPHATASE 1"/>
    <property type="match status" value="1"/>
</dbReference>